<gene>
    <name evidence="1" type="primary">AVEN_133571_1</name>
    <name evidence="1" type="ORF">TNCV_4149621</name>
</gene>
<dbReference type="EMBL" id="BMAU01021385">
    <property type="protein sequence ID" value="GFY28531.1"/>
    <property type="molecule type" value="Genomic_DNA"/>
</dbReference>
<comment type="caution">
    <text evidence="1">The sequence shown here is derived from an EMBL/GenBank/DDBJ whole genome shotgun (WGS) entry which is preliminary data.</text>
</comment>
<protein>
    <submittedName>
        <fullName evidence="1">DDE_3 domain-containing protein</fullName>
    </submittedName>
</protein>
<sequence>MDPWVTDLFIDESRFSLNTDFHCTFIWREPGTRYLPSHVHEINNYGEEGLMAWTGIMLDGRIPLHVFERSSVTSIRNRDEVLEDYVCLFRGECGPEFILMDNNAKPHRALLSTNF</sequence>
<name>A0A8X7BE62_TRICX</name>
<dbReference type="Proteomes" id="UP000887159">
    <property type="component" value="Unassembled WGS sequence"/>
</dbReference>
<organism evidence="1 2">
    <name type="scientific">Trichonephila clavipes</name>
    <name type="common">Golden silk orbweaver</name>
    <name type="synonym">Nephila clavipes</name>
    <dbReference type="NCBI Taxonomy" id="2585209"/>
    <lineage>
        <taxon>Eukaryota</taxon>
        <taxon>Metazoa</taxon>
        <taxon>Ecdysozoa</taxon>
        <taxon>Arthropoda</taxon>
        <taxon>Chelicerata</taxon>
        <taxon>Arachnida</taxon>
        <taxon>Araneae</taxon>
        <taxon>Araneomorphae</taxon>
        <taxon>Entelegynae</taxon>
        <taxon>Araneoidea</taxon>
        <taxon>Nephilidae</taxon>
        <taxon>Trichonephila</taxon>
    </lineage>
</organism>
<reference evidence="1" key="1">
    <citation type="submission" date="2020-08" db="EMBL/GenBank/DDBJ databases">
        <title>Multicomponent nature underlies the extraordinary mechanical properties of spider dragline silk.</title>
        <authorList>
            <person name="Kono N."/>
            <person name="Nakamura H."/>
            <person name="Mori M."/>
            <person name="Yoshida Y."/>
            <person name="Ohtoshi R."/>
            <person name="Malay A.D."/>
            <person name="Moran D.A.P."/>
            <person name="Tomita M."/>
            <person name="Numata K."/>
            <person name="Arakawa K."/>
        </authorList>
    </citation>
    <scope>NUCLEOTIDE SEQUENCE</scope>
</reference>
<dbReference type="InterPro" id="IPR036397">
    <property type="entry name" value="RNaseH_sf"/>
</dbReference>
<proteinExistence type="predicted"/>
<keyword evidence="2" id="KW-1185">Reference proteome</keyword>
<accession>A0A8X7BE62</accession>
<dbReference type="AlphaFoldDB" id="A0A8X7BE62"/>
<evidence type="ECO:0000313" key="1">
    <source>
        <dbReference type="EMBL" id="GFY28531.1"/>
    </source>
</evidence>
<dbReference type="Gene3D" id="3.30.420.10">
    <property type="entry name" value="Ribonuclease H-like superfamily/Ribonuclease H"/>
    <property type="match status" value="1"/>
</dbReference>
<dbReference type="GO" id="GO:0003676">
    <property type="term" value="F:nucleic acid binding"/>
    <property type="evidence" value="ECO:0007669"/>
    <property type="project" value="InterPro"/>
</dbReference>
<evidence type="ECO:0000313" key="2">
    <source>
        <dbReference type="Proteomes" id="UP000887159"/>
    </source>
</evidence>